<protein>
    <submittedName>
        <fullName evidence="4">Hydrogenase isoenzymes formation protein HypD</fullName>
    </submittedName>
</protein>
<dbReference type="GO" id="GO:0005506">
    <property type="term" value="F:iron ion binding"/>
    <property type="evidence" value="ECO:0007669"/>
    <property type="project" value="TreeGrafter"/>
</dbReference>
<dbReference type="NCBIfam" id="TIGR00075">
    <property type="entry name" value="hypD"/>
    <property type="match status" value="1"/>
</dbReference>
<dbReference type="PIRSF" id="PIRSF005622">
    <property type="entry name" value="Hydrgn_mat_hypD"/>
    <property type="match status" value="1"/>
</dbReference>
<dbReference type="PATRIC" id="fig|935198.13.peg.1954"/>
<accession>U4PL28</accession>
<dbReference type="PANTHER" id="PTHR30149:SF0">
    <property type="entry name" value="HYDROGENASE MATURATION FACTOR HYPD"/>
    <property type="match status" value="1"/>
</dbReference>
<dbReference type="InterPro" id="IPR002780">
    <property type="entry name" value="Hyd_form_HypD"/>
</dbReference>
<organism evidence="4">
    <name type="scientific">Clostridium botulinum (strain Eklund 17B / Type B)</name>
    <dbReference type="NCBI Taxonomy" id="935198"/>
    <lineage>
        <taxon>Bacteria</taxon>
        <taxon>Bacillati</taxon>
        <taxon>Bacillota</taxon>
        <taxon>Clostridia</taxon>
        <taxon>Eubacteriales</taxon>
        <taxon>Clostridiaceae</taxon>
        <taxon>Clostridium</taxon>
    </lineage>
</organism>
<evidence type="ECO:0000256" key="2">
    <source>
        <dbReference type="ARBA" id="ARBA00022723"/>
    </source>
</evidence>
<dbReference type="InterPro" id="IPR042244">
    <property type="entry name" value="HypD_2_sf"/>
</dbReference>
<dbReference type="PANTHER" id="PTHR30149">
    <property type="entry name" value="HYDROGENASE PROTEIN ASSEMBLY PROTEIN HYPD"/>
    <property type="match status" value="1"/>
</dbReference>
<dbReference type="HOGENOM" id="CLU_048562_1_0_9"/>
<keyword evidence="3" id="KW-0408">Iron</keyword>
<dbReference type="GO" id="GO:0070025">
    <property type="term" value="F:carbon monoxide binding"/>
    <property type="evidence" value="ECO:0007669"/>
    <property type="project" value="TreeGrafter"/>
</dbReference>
<dbReference type="EMBL" id="CP001056">
    <property type="protein sequence ID" value="ACD22475.1"/>
    <property type="molecule type" value="Genomic_DNA"/>
</dbReference>
<sequence>MELINRFNDVSLCKTLLKEIEKNAMEKINIMEVCGTHTRSIYELGINKLLPENINLLSGPGCPICVTPVNYIDNAIKLSKKPQTIIVTFGDMMRVPGSSSSLSEEKAKGMDIRIIYSPLDSIKIAEKNKDKEVILLGIGFETTAPIIALTLKYAKAKKINNFSVLLSIKTMPNTMKELVLDGRAKINGFICPGHVATIIGEEPFNILSMESKLPMSICGFKGTEILVGILSIVKLVNNNEYKCENLYRGFVKKKGNIKAKELINEVFEISDSVWRGMGTIKQTGFDFKNEYKIFDSTKKFLLRHRELNLNNNCICGEILQGISNPRDCLSFGKCCTPENPIGPCMVSNEGTCKIVYDTVLV</sequence>
<gene>
    <name evidence="4" type="ordered locus">CLL_A2001</name>
</gene>
<reference evidence="4" key="2">
    <citation type="submission" date="2009-08" db="EMBL/GenBank/DDBJ databases">
        <authorList>
            <person name="Shrivastava S."/>
            <person name="Brinkac L.M."/>
            <person name="Dodson R.J."/>
            <person name="Harkins D.M."/>
            <person name="Durkin A.S."/>
            <person name="Sutton G."/>
        </authorList>
    </citation>
    <scope>NUCLEOTIDE SEQUENCE</scope>
    <source>
        <strain evidence="4">Eklund 17B</strain>
    </source>
</reference>
<dbReference type="Gene3D" id="3.40.50.11750">
    <property type="entry name" value="HypD, alpha/beta domain 1"/>
    <property type="match status" value="2"/>
</dbReference>
<evidence type="ECO:0000313" key="4">
    <source>
        <dbReference type="EMBL" id="ACD22475.1"/>
    </source>
</evidence>
<dbReference type="KEGG" id="cbk:CLL_A2001"/>
<accession>B2TM77</accession>
<reference evidence="4" key="1">
    <citation type="submission" date="2009-06" db="EMBL/GenBank/DDBJ databases">
        <authorList>
            <consortium name="US DOE Joint Genome Institute (JGI-PGF)"/>
            <person name="Lucas S."/>
            <person name="Copeland A."/>
            <person name="Lapidus A."/>
            <person name="Glavina del Rio T."/>
            <person name="Dalin E."/>
            <person name="Tice H."/>
            <person name="Bruce D."/>
            <person name="Goodwin L."/>
            <person name="Pitluck S."/>
            <person name="Kyrpides N."/>
            <person name="Mavromatis K."/>
            <person name="Ivanova N."/>
            <person name="Saunders E."/>
            <person name="Brettin T."/>
            <person name="Detter J.C."/>
            <person name="Han C."/>
            <person name="Larimer F."/>
            <person name="Land M."/>
            <person name="Hauser L."/>
            <person name="Markowitz V."/>
            <person name="Cheng J.-F."/>
            <person name="Hugenholtz P."/>
            <person name="Woyke T."/>
            <person name="Wu D."/>
            <person name="Gronow S."/>
            <person name="Klenk H.-P."/>
            <person name="Eisen J.A."/>
        </authorList>
    </citation>
    <scope>NUCLEOTIDE SEQUENCE</scope>
    <source>
        <strain evidence="4">Eklund 17B</strain>
    </source>
</reference>
<name>B2TM77_CLOBB</name>
<dbReference type="Pfam" id="PF01924">
    <property type="entry name" value="HypD"/>
    <property type="match status" value="1"/>
</dbReference>
<dbReference type="GO" id="GO:0051539">
    <property type="term" value="F:4 iron, 4 sulfur cluster binding"/>
    <property type="evidence" value="ECO:0007669"/>
    <property type="project" value="TreeGrafter"/>
</dbReference>
<dbReference type="Gene3D" id="6.10.20.100">
    <property type="match status" value="1"/>
</dbReference>
<comment type="similarity">
    <text evidence="1">Belongs to the HypD family.</text>
</comment>
<proteinExistence type="inferred from homology"/>
<dbReference type="AlphaFoldDB" id="B2TM77"/>
<evidence type="ECO:0000256" key="1">
    <source>
        <dbReference type="ARBA" id="ARBA00007888"/>
    </source>
</evidence>
<keyword evidence="2" id="KW-0479">Metal-binding</keyword>
<evidence type="ECO:0000256" key="3">
    <source>
        <dbReference type="ARBA" id="ARBA00023004"/>
    </source>
</evidence>
<dbReference type="GO" id="GO:0051604">
    <property type="term" value="P:protein maturation"/>
    <property type="evidence" value="ECO:0007669"/>
    <property type="project" value="TreeGrafter"/>
</dbReference>
<dbReference type="InterPro" id="IPR042243">
    <property type="entry name" value="HypD_1"/>
</dbReference>